<name>A0A0V1L2A7_9BILA</name>
<dbReference type="OrthoDB" id="6434680at2759"/>
<accession>A0A0V1L2A7</accession>
<organism evidence="1 2">
    <name type="scientific">Trichinella nativa</name>
    <dbReference type="NCBI Taxonomy" id="6335"/>
    <lineage>
        <taxon>Eukaryota</taxon>
        <taxon>Metazoa</taxon>
        <taxon>Ecdysozoa</taxon>
        <taxon>Nematoda</taxon>
        <taxon>Enoplea</taxon>
        <taxon>Dorylaimia</taxon>
        <taxon>Trichinellida</taxon>
        <taxon>Trichinellidae</taxon>
        <taxon>Trichinella</taxon>
    </lineage>
</organism>
<dbReference type="AlphaFoldDB" id="A0A0V1L2A7"/>
<reference evidence="1 2" key="1">
    <citation type="submission" date="2015-05" db="EMBL/GenBank/DDBJ databases">
        <title>Evolution of Trichinella species and genotypes.</title>
        <authorList>
            <person name="Korhonen P.K."/>
            <person name="Edoardo P."/>
            <person name="Giuseppe L.R."/>
            <person name="Gasser R.B."/>
        </authorList>
    </citation>
    <scope>NUCLEOTIDE SEQUENCE [LARGE SCALE GENOMIC DNA]</scope>
    <source>
        <strain evidence="1">ISS10</strain>
    </source>
</reference>
<keyword evidence="2" id="KW-1185">Reference proteome</keyword>
<evidence type="ECO:0000313" key="1">
    <source>
        <dbReference type="EMBL" id="KRZ53684.1"/>
    </source>
</evidence>
<sequence>MYLQVRLRVEERDACRFLWSNCSQHTPARVYRLTGVFCVGVFSIPHNKCYQCTRETKSRGMR</sequence>
<comment type="caution">
    <text evidence="1">The sequence shown here is derived from an EMBL/GenBank/DDBJ whole genome shotgun (WGS) entry which is preliminary data.</text>
</comment>
<evidence type="ECO:0000313" key="2">
    <source>
        <dbReference type="Proteomes" id="UP000054721"/>
    </source>
</evidence>
<dbReference type="EMBL" id="JYDW01000158">
    <property type="protein sequence ID" value="KRZ53684.1"/>
    <property type="molecule type" value="Genomic_DNA"/>
</dbReference>
<proteinExistence type="predicted"/>
<dbReference type="Proteomes" id="UP000054721">
    <property type="component" value="Unassembled WGS sequence"/>
</dbReference>
<protein>
    <submittedName>
        <fullName evidence="1">Uncharacterized protein</fullName>
    </submittedName>
</protein>
<gene>
    <name evidence="1" type="ORF">T02_6618</name>
</gene>